<organism evidence="11 12">
    <name type="scientific">Ascobolus immersus RN42</name>
    <dbReference type="NCBI Taxonomy" id="1160509"/>
    <lineage>
        <taxon>Eukaryota</taxon>
        <taxon>Fungi</taxon>
        <taxon>Dikarya</taxon>
        <taxon>Ascomycota</taxon>
        <taxon>Pezizomycotina</taxon>
        <taxon>Pezizomycetes</taxon>
        <taxon>Pezizales</taxon>
        <taxon>Ascobolaceae</taxon>
        <taxon>Ascobolus</taxon>
    </lineage>
</organism>
<evidence type="ECO:0000259" key="10">
    <source>
        <dbReference type="Pfam" id="PF02230"/>
    </source>
</evidence>
<evidence type="ECO:0000313" key="12">
    <source>
        <dbReference type="Proteomes" id="UP000275078"/>
    </source>
</evidence>
<accession>A0A3N4IDZ9</accession>
<evidence type="ECO:0000256" key="5">
    <source>
        <dbReference type="ARBA" id="ARBA00022801"/>
    </source>
</evidence>
<dbReference type="OrthoDB" id="2418081at2759"/>
<keyword evidence="6" id="KW-0443">Lipid metabolism</keyword>
<evidence type="ECO:0000256" key="2">
    <source>
        <dbReference type="ARBA" id="ARBA00012423"/>
    </source>
</evidence>
<gene>
    <name evidence="11" type="ORF">BJ508DRAFT_206211</name>
</gene>
<evidence type="ECO:0000256" key="9">
    <source>
        <dbReference type="ARBA" id="ARBA00047337"/>
    </source>
</evidence>
<dbReference type="EMBL" id="ML119659">
    <property type="protein sequence ID" value="RPA84375.1"/>
    <property type="molecule type" value="Genomic_DNA"/>
</dbReference>
<keyword evidence="12" id="KW-1185">Reference proteome</keyword>
<keyword evidence="6" id="KW-0276">Fatty acid metabolism</keyword>
<proteinExistence type="inferred from homology"/>
<comment type="catalytic activity">
    <reaction evidence="9">
        <text>S-hexadecanoyl-L-cysteinyl-[protein] + H2O = L-cysteinyl-[protein] + hexadecanoate + H(+)</text>
        <dbReference type="Rhea" id="RHEA:19233"/>
        <dbReference type="Rhea" id="RHEA-COMP:10131"/>
        <dbReference type="Rhea" id="RHEA-COMP:11032"/>
        <dbReference type="ChEBI" id="CHEBI:7896"/>
        <dbReference type="ChEBI" id="CHEBI:15377"/>
        <dbReference type="ChEBI" id="CHEBI:15378"/>
        <dbReference type="ChEBI" id="CHEBI:29950"/>
        <dbReference type="ChEBI" id="CHEBI:74151"/>
        <dbReference type="EC" id="3.1.2.22"/>
    </reaction>
</comment>
<dbReference type="Proteomes" id="UP000275078">
    <property type="component" value="Unassembled WGS sequence"/>
</dbReference>
<dbReference type="SUPFAM" id="SSF53474">
    <property type="entry name" value="alpha/beta-Hydrolases"/>
    <property type="match status" value="1"/>
</dbReference>
<evidence type="ECO:0000256" key="8">
    <source>
        <dbReference type="ARBA" id="ARBA00031195"/>
    </source>
</evidence>
<dbReference type="GO" id="GO:0008474">
    <property type="term" value="F:palmitoyl-(protein) hydrolase activity"/>
    <property type="evidence" value="ECO:0007669"/>
    <property type="project" value="UniProtKB-EC"/>
</dbReference>
<evidence type="ECO:0000256" key="4">
    <source>
        <dbReference type="ARBA" id="ARBA00022487"/>
    </source>
</evidence>
<evidence type="ECO:0000256" key="3">
    <source>
        <dbReference type="ARBA" id="ARBA00014923"/>
    </source>
</evidence>
<dbReference type="GO" id="GO:0052689">
    <property type="term" value="F:carboxylic ester hydrolase activity"/>
    <property type="evidence" value="ECO:0007669"/>
    <property type="project" value="UniProtKB-KW"/>
</dbReference>
<dbReference type="EC" id="3.1.2.22" evidence="2"/>
<evidence type="ECO:0000256" key="6">
    <source>
        <dbReference type="ARBA" id="ARBA00022832"/>
    </source>
</evidence>
<keyword evidence="4" id="KW-0719">Serine esterase</keyword>
<dbReference type="Gene3D" id="3.40.50.1820">
    <property type="entry name" value="alpha/beta hydrolase"/>
    <property type="match status" value="1"/>
</dbReference>
<name>A0A3N4IDZ9_ASCIM</name>
<reference evidence="11 12" key="1">
    <citation type="journal article" date="2018" name="Nat. Ecol. Evol.">
        <title>Pezizomycetes genomes reveal the molecular basis of ectomycorrhizal truffle lifestyle.</title>
        <authorList>
            <person name="Murat C."/>
            <person name="Payen T."/>
            <person name="Noel B."/>
            <person name="Kuo A."/>
            <person name="Morin E."/>
            <person name="Chen J."/>
            <person name="Kohler A."/>
            <person name="Krizsan K."/>
            <person name="Balestrini R."/>
            <person name="Da Silva C."/>
            <person name="Montanini B."/>
            <person name="Hainaut M."/>
            <person name="Levati E."/>
            <person name="Barry K.W."/>
            <person name="Belfiori B."/>
            <person name="Cichocki N."/>
            <person name="Clum A."/>
            <person name="Dockter R.B."/>
            <person name="Fauchery L."/>
            <person name="Guy J."/>
            <person name="Iotti M."/>
            <person name="Le Tacon F."/>
            <person name="Lindquist E.A."/>
            <person name="Lipzen A."/>
            <person name="Malagnac F."/>
            <person name="Mello A."/>
            <person name="Molinier V."/>
            <person name="Miyauchi S."/>
            <person name="Poulain J."/>
            <person name="Riccioni C."/>
            <person name="Rubini A."/>
            <person name="Sitrit Y."/>
            <person name="Splivallo R."/>
            <person name="Traeger S."/>
            <person name="Wang M."/>
            <person name="Zifcakova L."/>
            <person name="Wipf D."/>
            <person name="Zambonelli A."/>
            <person name="Paolocci F."/>
            <person name="Nowrousian M."/>
            <person name="Ottonello S."/>
            <person name="Baldrian P."/>
            <person name="Spatafora J.W."/>
            <person name="Henrissat B."/>
            <person name="Nagy L.G."/>
            <person name="Aury J.M."/>
            <person name="Wincker P."/>
            <person name="Grigoriev I.V."/>
            <person name="Bonfante P."/>
            <person name="Martin F.M."/>
        </authorList>
    </citation>
    <scope>NUCLEOTIDE SEQUENCE [LARGE SCALE GENOMIC DNA]</scope>
    <source>
        <strain evidence="11 12">RN42</strain>
    </source>
</reference>
<dbReference type="PANTHER" id="PTHR10655">
    <property type="entry name" value="LYSOPHOSPHOLIPASE-RELATED"/>
    <property type="match status" value="1"/>
</dbReference>
<dbReference type="GO" id="GO:0005737">
    <property type="term" value="C:cytoplasm"/>
    <property type="evidence" value="ECO:0007669"/>
    <property type="project" value="TreeGrafter"/>
</dbReference>
<feature type="domain" description="Phospholipase/carboxylesterase/thioesterase" evidence="10">
    <location>
        <begin position="13"/>
        <end position="222"/>
    </location>
</feature>
<keyword evidence="5" id="KW-0378">Hydrolase</keyword>
<protein>
    <recommendedName>
        <fullName evidence="3">Acyl-protein thioesterase 1</fullName>
        <ecNumber evidence="2">3.1.2.22</ecNumber>
    </recommendedName>
    <alternativeName>
        <fullName evidence="8">Palmitoyl-protein hydrolase</fullName>
    </alternativeName>
</protein>
<comment type="similarity">
    <text evidence="1">Belongs to the AB hydrolase superfamily. AB hydrolase 2 family.</text>
</comment>
<dbReference type="InterPro" id="IPR050565">
    <property type="entry name" value="LYPA1-2/EST-like"/>
</dbReference>
<evidence type="ECO:0000256" key="7">
    <source>
        <dbReference type="ARBA" id="ARBA00029392"/>
    </source>
</evidence>
<dbReference type="GO" id="GO:0006631">
    <property type="term" value="P:fatty acid metabolic process"/>
    <property type="evidence" value="ECO:0007669"/>
    <property type="project" value="UniProtKB-KW"/>
</dbReference>
<dbReference type="InterPro" id="IPR003140">
    <property type="entry name" value="PLipase/COase/thioEstase"/>
</dbReference>
<comment type="function">
    <text evidence="7">Hydrolyzes fatty acids from S-acylated cysteine residues in proteins with a strong preference for palmitoylated G-alpha proteins over other acyl substrates. Mediates the deacylation of G-alpha proteins such as GPA1 in vivo, but has weak or no activity toward palmitoylated Ras proteins. Has weak lysophospholipase activity in vitro; however such activity may not exist in vivo.</text>
</comment>
<dbReference type="PANTHER" id="PTHR10655:SF17">
    <property type="entry name" value="LYSOPHOSPHOLIPASE-LIKE PROTEIN 1"/>
    <property type="match status" value="1"/>
</dbReference>
<sequence length="234" mass="25693">MSTTKKLEALTIPATGEHKSTLIYLHGLGDTGHGWSSLVENFRLRSLFQHTEFIFPHAPIRPITCNGGMKMPGWYDIPEFRDLLSREDSAGLNTSRSQITSLIQAQLDKGIPASRIILGGFSQGAVTALYTGLTLPYAIGGVVCMSGYLPLRDAFKDMDRAANQGTKIFMGHGEQDMVVRYAWGVLTRDVLKGLGYEVMWRSYAGLDHSANTEEIGDLEGWLEGRIGRKGDGVV</sequence>
<dbReference type="InterPro" id="IPR029058">
    <property type="entry name" value="AB_hydrolase_fold"/>
</dbReference>
<dbReference type="AlphaFoldDB" id="A0A3N4IDZ9"/>
<dbReference type="Pfam" id="PF02230">
    <property type="entry name" value="Abhydrolase_2"/>
    <property type="match status" value="1"/>
</dbReference>
<evidence type="ECO:0000256" key="1">
    <source>
        <dbReference type="ARBA" id="ARBA00006499"/>
    </source>
</evidence>
<evidence type="ECO:0000313" key="11">
    <source>
        <dbReference type="EMBL" id="RPA84375.1"/>
    </source>
</evidence>
<dbReference type="STRING" id="1160509.A0A3N4IDZ9"/>